<evidence type="ECO:0000256" key="3">
    <source>
        <dbReference type="ARBA" id="ARBA00022840"/>
    </source>
</evidence>
<reference evidence="5 6" key="1">
    <citation type="submission" date="2013-06" db="EMBL/GenBank/DDBJ databases">
        <authorList>
            <person name="Weinstock G."/>
            <person name="Sodergren E."/>
            <person name="Lobos E.A."/>
            <person name="Fulton L."/>
            <person name="Fulton R."/>
            <person name="Courtney L."/>
            <person name="Fronick C."/>
            <person name="O'Laughlin M."/>
            <person name="Godfrey J."/>
            <person name="Wilson R.M."/>
            <person name="Miner T."/>
            <person name="Farmer C."/>
            <person name="Delehaunty K."/>
            <person name="Cordes M."/>
            <person name="Minx P."/>
            <person name="Tomlinson C."/>
            <person name="Chen J."/>
            <person name="Wollam A."/>
            <person name="Pepin K.H."/>
            <person name="Bhonagiri V."/>
            <person name="Zhang X."/>
            <person name="Warren W."/>
            <person name="Mitreva M."/>
            <person name="Mardis E.R."/>
            <person name="Wilson R.K."/>
        </authorList>
    </citation>
    <scope>NUCLEOTIDE SEQUENCE [LARGE SCALE GENOMIC DNA]</scope>
    <source>
        <strain evidence="5 6">F0570</strain>
    </source>
</reference>
<dbReference type="PANTHER" id="PTHR23073">
    <property type="entry name" value="26S PROTEASOME REGULATORY SUBUNIT"/>
    <property type="match status" value="1"/>
</dbReference>
<dbReference type="InterPro" id="IPR027417">
    <property type="entry name" value="P-loop_NTPase"/>
</dbReference>
<organism evidence="5 6">
    <name type="scientific">Porphyromonas gingivalis F0570</name>
    <dbReference type="NCBI Taxonomy" id="1227271"/>
    <lineage>
        <taxon>Bacteria</taxon>
        <taxon>Pseudomonadati</taxon>
        <taxon>Bacteroidota</taxon>
        <taxon>Bacteroidia</taxon>
        <taxon>Bacteroidales</taxon>
        <taxon>Porphyromonadaceae</taxon>
        <taxon>Porphyromonas</taxon>
    </lineage>
</organism>
<gene>
    <name evidence="5" type="ORF">HMPREF1555_01047</name>
</gene>
<proteinExistence type="inferred from homology"/>
<evidence type="ECO:0000313" key="6">
    <source>
        <dbReference type="Proteomes" id="UP000016630"/>
    </source>
</evidence>
<evidence type="ECO:0000313" key="5">
    <source>
        <dbReference type="EMBL" id="ERJ66643.1"/>
    </source>
</evidence>
<dbReference type="InterPro" id="IPR003959">
    <property type="entry name" value="ATPase_AAA_core"/>
</dbReference>
<dbReference type="AlphaFoldDB" id="A0A0E2LRG1"/>
<dbReference type="EMBL" id="AWUW01000074">
    <property type="protein sequence ID" value="ERJ66643.1"/>
    <property type="molecule type" value="Genomic_DNA"/>
</dbReference>
<dbReference type="GO" id="GO:0016887">
    <property type="term" value="F:ATP hydrolysis activity"/>
    <property type="evidence" value="ECO:0007669"/>
    <property type="project" value="InterPro"/>
</dbReference>
<evidence type="ECO:0000256" key="2">
    <source>
        <dbReference type="ARBA" id="ARBA00022741"/>
    </source>
</evidence>
<dbReference type="HOGENOM" id="CLU_000688_25_1_10"/>
<evidence type="ECO:0000259" key="4">
    <source>
        <dbReference type="SMART" id="SM00382"/>
    </source>
</evidence>
<dbReference type="SUPFAM" id="SSF52540">
    <property type="entry name" value="P-loop containing nucleoside triphosphate hydrolases"/>
    <property type="match status" value="1"/>
</dbReference>
<dbReference type="Gene3D" id="3.40.50.300">
    <property type="entry name" value="P-loop containing nucleotide triphosphate hydrolases"/>
    <property type="match status" value="1"/>
</dbReference>
<dbReference type="InterPro" id="IPR050221">
    <property type="entry name" value="26S_Proteasome_ATPase"/>
</dbReference>
<evidence type="ECO:0000256" key="1">
    <source>
        <dbReference type="ARBA" id="ARBA00006914"/>
    </source>
</evidence>
<feature type="domain" description="AAA+ ATPase" evidence="4">
    <location>
        <begin position="117"/>
        <end position="249"/>
    </location>
</feature>
<keyword evidence="2" id="KW-0547">Nucleotide-binding</keyword>
<dbReference type="RefSeq" id="WP_021665435.1">
    <property type="nucleotide sequence ID" value="NZ_KI259165.1"/>
</dbReference>
<sequence>MSNDILRIIEGGLNNDKRKIINYATRLATQARADGDEEFAKCIMERIESTYSQSAATADAIRMIPFDIDSKMQMVQVVPEDSTRTEIILSDMVEKQVNDFINIICHSEELELAGVNVNKTLLLYGAPGCGKTSIAHYISEKTKLPLVVARLDGLVSSLLGSTAKNIRRIFNYASSIPCILFLDEFDAIAKARDDNHELGELKRVINSLLQNIDELPSSCVLVAATNYPELLDKAVWRRFLTKVEVGMPSENNRLKIIVSQLKGFESSFARDSSKMKALSDLMSNMSPSDMATLFTKVKVNCIIQGTRNIEFEPVLASIYENGGYNASVDDYVRFLNKHGVTQVTISKMLEISLRQIRNILNEK</sequence>
<dbReference type="Pfam" id="PF00004">
    <property type="entry name" value="AAA"/>
    <property type="match status" value="1"/>
</dbReference>
<dbReference type="CDD" id="cd19481">
    <property type="entry name" value="RecA-like_protease"/>
    <property type="match status" value="1"/>
</dbReference>
<comment type="similarity">
    <text evidence="1">Belongs to the AAA ATPase family.</text>
</comment>
<comment type="caution">
    <text evidence="5">The sequence shown here is derived from an EMBL/GenBank/DDBJ whole genome shotgun (WGS) entry which is preliminary data.</text>
</comment>
<keyword evidence="3" id="KW-0067">ATP-binding</keyword>
<dbReference type="SMART" id="SM00382">
    <property type="entry name" value="AAA"/>
    <property type="match status" value="1"/>
</dbReference>
<dbReference type="Proteomes" id="UP000016630">
    <property type="component" value="Unassembled WGS sequence"/>
</dbReference>
<dbReference type="GO" id="GO:0005524">
    <property type="term" value="F:ATP binding"/>
    <property type="evidence" value="ECO:0007669"/>
    <property type="project" value="UniProtKB-KW"/>
</dbReference>
<accession>A0A0E2LRG1</accession>
<dbReference type="InterPro" id="IPR003593">
    <property type="entry name" value="AAA+_ATPase"/>
</dbReference>
<protein>
    <submittedName>
        <fullName evidence="5">ATPase, AAA family</fullName>
    </submittedName>
</protein>
<dbReference type="PATRIC" id="fig|1227271.3.peg.912"/>
<name>A0A0E2LRG1_PORGN</name>